<sequence>MFDIHDSSLRLQPAKPSHYLLSPVVQPQWRLSDLWHRSATDELEALRQRLCESYGVRHCLLLDRARSGLYLLCRAFGLNREWILTSVMHRPSAVVLSNHSSGLAFADINEDMTIDPVSVERLLTPRSCAILATHTYGKAADVIALRALADKHGLVLIENAVHMAGKYQVHGQTLGSWGDAAIVSFNVDKPLGGILGGALLTNRDDIWQAVSTQQLGPPNTKEMRERIRTTFTAYRLKPLILRLPAGREHRAAADGLTEIESFGLSTYQRYTPRQIHPTQARVALSCMDREKHSVEQRTDNAEKLNRQLAQDDRYGLPQSTPDRPHTFTYYPLLVRKGLRLELGQHLADAGIESKWRLAPLHTQEGFTEARRDDLTRSETLWGQHLLLPMGPSITQSQIDYLANTLLRWKV</sequence>
<dbReference type="SUPFAM" id="SSF53383">
    <property type="entry name" value="PLP-dependent transferases"/>
    <property type="match status" value="1"/>
</dbReference>
<proteinExistence type="inferred from homology"/>
<dbReference type="PANTHER" id="PTHR30244:SF34">
    <property type="entry name" value="DTDP-4-AMINO-4,6-DIDEOXYGALACTOSE TRANSAMINASE"/>
    <property type="match status" value="1"/>
</dbReference>
<dbReference type="InterPro" id="IPR015424">
    <property type="entry name" value="PyrdxlP-dep_Trfase"/>
</dbReference>
<keyword evidence="4" id="KW-0032">Aminotransferase</keyword>
<dbReference type="InterPro" id="IPR015422">
    <property type="entry name" value="PyrdxlP-dep_Trfase_small"/>
</dbReference>
<keyword evidence="1 3" id="KW-0663">Pyridoxal phosphate</keyword>
<dbReference type="Gene3D" id="3.90.1150.10">
    <property type="entry name" value="Aspartate Aminotransferase, domain 1"/>
    <property type="match status" value="1"/>
</dbReference>
<gene>
    <name evidence="4" type="ORF">ISP18_00230</name>
</gene>
<reference evidence="4 5" key="1">
    <citation type="submission" date="2020-10" db="EMBL/GenBank/DDBJ databases">
        <title>Phylogeny of dyella-like bacteria.</title>
        <authorList>
            <person name="Fu J."/>
        </authorList>
    </citation>
    <scope>NUCLEOTIDE SEQUENCE [LARGE SCALE GENOMIC DNA]</scope>
    <source>
        <strain evidence="4 5">DHG40</strain>
    </source>
</reference>
<evidence type="ECO:0000313" key="4">
    <source>
        <dbReference type="EMBL" id="MFK2853018.1"/>
    </source>
</evidence>
<keyword evidence="4" id="KW-0808">Transferase</keyword>
<evidence type="ECO:0000256" key="3">
    <source>
        <dbReference type="RuleBase" id="RU004508"/>
    </source>
</evidence>
<protein>
    <submittedName>
        <fullName evidence="4">DegT/DnrJ/EryC1/StrS family aminotransferase</fullName>
    </submittedName>
</protein>
<dbReference type="InterPro" id="IPR015421">
    <property type="entry name" value="PyrdxlP-dep_Trfase_major"/>
</dbReference>
<dbReference type="PANTHER" id="PTHR30244">
    <property type="entry name" value="TRANSAMINASE"/>
    <property type="match status" value="1"/>
</dbReference>
<evidence type="ECO:0000256" key="2">
    <source>
        <dbReference type="ARBA" id="ARBA00037999"/>
    </source>
</evidence>
<dbReference type="Pfam" id="PF01041">
    <property type="entry name" value="DegT_DnrJ_EryC1"/>
    <property type="match status" value="2"/>
</dbReference>
<comment type="similarity">
    <text evidence="2 3">Belongs to the DegT/DnrJ/EryC1 family.</text>
</comment>
<accession>A0ABW8IDW0</accession>
<dbReference type="GO" id="GO:0008483">
    <property type="term" value="F:transaminase activity"/>
    <property type="evidence" value="ECO:0007669"/>
    <property type="project" value="UniProtKB-KW"/>
</dbReference>
<name>A0ABW8IDW0_9GAMM</name>
<keyword evidence="5" id="KW-1185">Reference proteome</keyword>
<dbReference type="PIRSF" id="PIRSF000390">
    <property type="entry name" value="PLP_StrS"/>
    <property type="match status" value="1"/>
</dbReference>
<dbReference type="Gene3D" id="3.40.640.10">
    <property type="entry name" value="Type I PLP-dependent aspartate aminotransferase-like (Major domain)"/>
    <property type="match status" value="1"/>
</dbReference>
<dbReference type="EMBL" id="JADIKI010000019">
    <property type="protein sequence ID" value="MFK2853018.1"/>
    <property type="molecule type" value="Genomic_DNA"/>
</dbReference>
<organism evidence="4 5">
    <name type="scientific">Dyella humi</name>
    <dbReference type="NCBI Taxonomy" id="1770547"/>
    <lineage>
        <taxon>Bacteria</taxon>
        <taxon>Pseudomonadati</taxon>
        <taxon>Pseudomonadota</taxon>
        <taxon>Gammaproteobacteria</taxon>
        <taxon>Lysobacterales</taxon>
        <taxon>Rhodanobacteraceae</taxon>
        <taxon>Dyella</taxon>
    </lineage>
</organism>
<evidence type="ECO:0000256" key="1">
    <source>
        <dbReference type="ARBA" id="ARBA00022898"/>
    </source>
</evidence>
<evidence type="ECO:0000313" key="5">
    <source>
        <dbReference type="Proteomes" id="UP001620409"/>
    </source>
</evidence>
<comment type="caution">
    <text evidence="4">The sequence shown here is derived from an EMBL/GenBank/DDBJ whole genome shotgun (WGS) entry which is preliminary data.</text>
</comment>
<dbReference type="Proteomes" id="UP001620409">
    <property type="component" value="Unassembled WGS sequence"/>
</dbReference>
<dbReference type="InterPro" id="IPR000653">
    <property type="entry name" value="DegT/StrS_aminotransferase"/>
</dbReference>
<dbReference type="RefSeq" id="WP_380007465.1">
    <property type="nucleotide sequence ID" value="NZ_JADIKI010000019.1"/>
</dbReference>